<proteinExistence type="inferred from homology"/>
<dbReference type="EMBL" id="JTKH01000008">
    <property type="protein sequence ID" value="KII79878.1"/>
    <property type="molecule type" value="Genomic_DNA"/>
</dbReference>
<evidence type="ECO:0000256" key="4">
    <source>
        <dbReference type="PIRSR" id="PIRSR005902-1"/>
    </source>
</evidence>
<gene>
    <name evidence="5" type="ORF">OJ16_07685</name>
</gene>
<organism evidence="5 6">
    <name type="scientific">Vibrio renipiscarius</name>
    <dbReference type="NCBI Taxonomy" id="1461322"/>
    <lineage>
        <taxon>Bacteria</taxon>
        <taxon>Pseudomonadati</taxon>
        <taxon>Pseudomonadota</taxon>
        <taxon>Gammaproteobacteria</taxon>
        <taxon>Vibrionales</taxon>
        <taxon>Vibrionaceae</taxon>
        <taxon>Vibrio</taxon>
    </lineage>
</organism>
<keyword evidence="6" id="KW-1185">Reference proteome</keyword>
<dbReference type="InterPro" id="IPR032466">
    <property type="entry name" value="Metal_Hydrolase"/>
</dbReference>
<keyword evidence="2 4" id="KW-0479">Metal-binding</keyword>
<comment type="similarity">
    <text evidence="1">Belongs to the metallo-dependent hydrolases superfamily. TatD-type hydrolase family.</text>
</comment>
<feature type="binding site" evidence="4">
    <location>
        <position position="95"/>
    </location>
    <ligand>
        <name>a divalent metal cation</name>
        <dbReference type="ChEBI" id="CHEBI:60240"/>
        <label>1</label>
    </ligand>
</feature>
<dbReference type="STRING" id="1461322.OJ16_07685"/>
<dbReference type="InterPro" id="IPR018228">
    <property type="entry name" value="DNase_TatD-rel_CS"/>
</dbReference>
<comment type="caution">
    <text evidence="5">The sequence shown here is derived from an EMBL/GenBank/DDBJ whole genome shotgun (WGS) entry which is preliminary data.</text>
</comment>
<dbReference type="PANTHER" id="PTHR46124">
    <property type="entry name" value="D-AMINOACYL-TRNA DEACYLASE"/>
    <property type="match status" value="1"/>
</dbReference>
<feature type="binding site" evidence="4">
    <location>
        <position position="130"/>
    </location>
    <ligand>
        <name>a divalent metal cation</name>
        <dbReference type="ChEBI" id="CHEBI:60240"/>
        <label>2</label>
    </ligand>
</feature>
<dbReference type="PIRSF" id="PIRSF005902">
    <property type="entry name" value="DNase_TatD"/>
    <property type="match status" value="1"/>
</dbReference>
<dbReference type="Pfam" id="PF01026">
    <property type="entry name" value="TatD_DNase"/>
    <property type="match status" value="1"/>
</dbReference>
<keyword evidence="3" id="KW-0378">Hydrolase</keyword>
<feature type="binding site" evidence="4">
    <location>
        <position position="204"/>
    </location>
    <ligand>
        <name>a divalent metal cation</name>
        <dbReference type="ChEBI" id="CHEBI:60240"/>
        <label>1</label>
    </ligand>
</feature>
<dbReference type="Proteomes" id="UP000031672">
    <property type="component" value="Unassembled WGS sequence"/>
</dbReference>
<evidence type="ECO:0000256" key="2">
    <source>
        <dbReference type="ARBA" id="ARBA00022723"/>
    </source>
</evidence>
<feature type="binding site" evidence="4">
    <location>
        <position position="7"/>
    </location>
    <ligand>
        <name>a divalent metal cation</name>
        <dbReference type="ChEBI" id="CHEBI:60240"/>
        <label>1</label>
    </ligand>
</feature>
<dbReference type="GO" id="GO:0016788">
    <property type="term" value="F:hydrolase activity, acting on ester bonds"/>
    <property type="evidence" value="ECO:0007669"/>
    <property type="project" value="InterPro"/>
</dbReference>
<reference evidence="5 6" key="1">
    <citation type="submission" date="2014-11" db="EMBL/GenBank/DDBJ databases">
        <title>Draft Genome Sequence of Vibrio piscirenalis strains CECT 8603T and CECT 8604, two marine Gammaproteobacterium isolated from cultured gilthead sea bream (Sparus aurata).</title>
        <authorList>
            <person name="Arahal D.R."/>
            <person name="Rodrigo-Torres L."/>
            <person name="Lucena T."/>
            <person name="Pujalte M.J."/>
        </authorList>
    </citation>
    <scope>NUCLEOTIDE SEQUENCE [LARGE SCALE GENOMIC DNA]</scope>
    <source>
        <strain evidence="5 6">DCR 1-4-2</strain>
    </source>
</reference>
<dbReference type="RefSeq" id="WP_040989053.1">
    <property type="nucleotide sequence ID" value="NZ_JTKH01000008.1"/>
</dbReference>
<dbReference type="GO" id="GO:0046872">
    <property type="term" value="F:metal ion binding"/>
    <property type="evidence" value="ECO:0007669"/>
    <property type="project" value="UniProtKB-KW"/>
</dbReference>
<evidence type="ECO:0000256" key="3">
    <source>
        <dbReference type="ARBA" id="ARBA00022801"/>
    </source>
</evidence>
<dbReference type="Gene3D" id="3.20.20.140">
    <property type="entry name" value="Metal-dependent hydrolases"/>
    <property type="match status" value="1"/>
</dbReference>
<evidence type="ECO:0000313" key="5">
    <source>
        <dbReference type="EMBL" id="KII79878.1"/>
    </source>
</evidence>
<dbReference type="OrthoDB" id="9810005at2"/>
<dbReference type="PROSITE" id="PS01091">
    <property type="entry name" value="TATD_3"/>
    <property type="match status" value="1"/>
</dbReference>
<dbReference type="SUPFAM" id="SSF51556">
    <property type="entry name" value="Metallo-dependent hydrolases"/>
    <property type="match status" value="1"/>
</dbReference>
<dbReference type="GO" id="GO:0005829">
    <property type="term" value="C:cytosol"/>
    <property type="evidence" value="ECO:0007669"/>
    <property type="project" value="TreeGrafter"/>
</dbReference>
<evidence type="ECO:0000313" key="6">
    <source>
        <dbReference type="Proteomes" id="UP000031672"/>
    </source>
</evidence>
<accession>A0A0C2P140</accession>
<dbReference type="FunFam" id="3.20.20.140:FF:000005">
    <property type="entry name" value="TatD family hydrolase"/>
    <property type="match status" value="1"/>
</dbReference>
<evidence type="ECO:0000256" key="1">
    <source>
        <dbReference type="ARBA" id="ARBA00009275"/>
    </source>
</evidence>
<feature type="binding site" evidence="4">
    <location>
        <position position="154"/>
    </location>
    <ligand>
        <name>a divalent metal cation</name>
        <dbReference type="ChEBI" id="CHEBI:60240"/>
        <label>2</label>
    </ligand>
</feature>
<dbReference type="PROSITE" id="PS01137">
    <property type="entry name" value="TATD_1"/>
    <property type="match status" value="1"/>
</dbReference>
<feature type="binding site" evidence="4">
    <location>
        <position position="9"/>
    </location>
    <ligand>
        <name>a divalent metal cation</name>
        <dbReference type="ChEBI" id="CHEBI:60240"/>
        <label>1</label>
    </ligand>
</feature>
<dbReference type="AlphaFoldDB" id="A0A0C2KCR2"/>
<accession>A0A0C2KCR2</accession>
<dbReference type="PANTHER" id="PTHR46124:SF3">
    <property type="entry name" value="HYDROLASE"/>
    <property type="match status" value="1"/>
</dbReference>
<name>A0A0C2KCR2_9VIBR</name>
<sequence>MRLFDTHCHLDFAPFAANIEQHLQSAQQTGVERLLLPATGVENWSRLALLSEQFPSIYYALGFHPYFLAQQSHDAVAALDEKIASRGSRCVAIGECGLDAMVDIPMAQQEAFFLDQVALAKQHRLPMILHARKTHNRLIQLLKQSRFEYGGILHGFSGSYQQAMQFIDLGFYLGIGGVITYPRANKTRQAVAQLPLSSLVLETDAPDMPLMGYQGEPNHPKRLPMILEHLGQLQQQDRQTVAENVWRNSNLALNICE</sequence>
<dbReference type="InterPro" id="IPR001130">
    <property type="entry name" value="TatD-like"/>
</dbReference>
<protein>
    <submittedName>
        <fullName evidence="5">Deoxyribonuclease</fullName>
    </submittedName>
</protein>
<dbReference type="CDD" id="cd01310">
    <property type="entry name" value="TatD_DNAse"/>
    <property type="match status" value="1"/>
</dbReference>